<dbReference type="RefSeq" id="WP_176785664.1">
    <property type="nucleotide sequence ID" value="NZ_FNGS01000013.1"/>
</dbReference>
<dbReference type="Proteomes" id="UP000198901">
    <property type="component" value="Unassembled WGS sequence"/>
</dbReference>
<evidence type="ECO:0000313" key="15">
    <source>
        <dbReference type="EMBL" id="SDN08262.1"/>
    </source>
</evidence>
<accession>A0A1G9YH32</accession>
<keyword evidence="16" id="KW-1185">Reference proteome</keyword>
<keyword evidence="6" id="KW-0479">Metal-binding</keyword>
<dbReference type="GO" id="GO:0030158">
    <property type="term" value="F:protein xylosyltransferase activity"/>
    <property type="evidence" value="ECO:0007669"/>
    <property type="project" value="InterPro"/>
</dbReference>
<evidence type="ECO:0000256" key="8">
    <source>
        <dbReference type="ARBA" id="ARBA00022968"/>
    </source>
</evidence>
<evidence type="ECO:0000256" key="12">
    <source>
        <dbReference type="ARBA" id="ARBA00023157"/>
    </source>
</evidence>
<dbReference type="STRING" id="563176.SAMN04488090_4930"/>
<evidence type="ECO:0000256" key="9">
    <source>
        <dbReference type="ARBA" id="ARBA00022989"/>
    </source>
</evidence>
<evidence type="ECO:0000313" key="16">
    <source>
        <dbReference type="Proteomes" id="UP000198901"/>
    </source>
</evidence>
<organism evidence="15 16">
    <name type="scientific">Siphonobacter aquaeclarae</name>
    <dbReference type="NCBI Taxonomy" id="563176"/>
    <lineage>
        <taxon>Bacteria</taxon>
        <taxon>Pseudomonadati</taxon>
        <taxon>Bacteroidota</taxon>
        <taxon>Cytophagia</taxon>
        <taxon>Cytophagales</taxon>
        <taxon>Cytophagaceae</taxon>
        <taxon>Siphonobacter</taxon>
    </lineage>
</organism>
<evidence type="ECO:0000256" key="14">
    <source>
        <dbReference type="ARBA" id="ARBA00042865"/>
    </source>
</evidence>
<protein>
    <recommendedName>
        <fullName evidence="14">Peptide O-xylosyltransferase</fullName>
    </recommendedName>
</protein>
<keyword evidence="3" id="KW-0328">Glycosyltransferase</keyword>
<dbReference type="EMBL" id="FNGS01000013">
    <property type="protein sequence ID" value="SDN08262.1"/>
    <property type="molecule type" value="Genomic_DNA"/>
</dbReference>
<gene>
    <name evidence="15" type="ORF">SAMN04488090_4930</name>
</gene>
<evidence type="ECO:0000256" key="10">
    <source>
        <dbReference type="ARBA" id="ARBA00023034"/>
    </source>
</evidence>
<evidence type="ECO:0000256" key="4">
    <source>
        <dbReference type="ARBA" id="ARBA00022679"/>
    </source>
</evidence>
<keyword evidence="8" id="KW-0735">Signal-anchor</keyword>
<keyword evidence="12" id="KW-1015">Disulfide bond</keyword>
<keyword evidence="11" id="KW-0472">Membrane</keyword>
<sequence length="301" mass="34536">MPHRLAYLIFAHRYPQQLRRLTDRLRAEGSHCWIHIDASVPLDTFTPLFAGQSDSTFLQQRYRCRWGDSGLTTAMLAGITEVHRSGIPYDHLLVLSGQDYPLVPTDTIVRFFAENPGVSFVHRAGMDETNNAHLLSRVERYHFRLPFNQILQYPGEPRQHPVKALAGILLKASGRLPLPRVLPGKLKHHFGSNWLRLAPVAVEYLVRYAAQHPEILRYYQTAWVPEEHFFHTILFNAEEADRGRIIPDCLTYSHWHRPEEMYGVPLGMQDLPALRQSGELFARKFDITADSAILDALDSLP</sequence>
<evidence type="ECO:0000256" key="5">
    <source>
        <dbReference type="ARBA" id="ARBA00022692"/>
    </source>
</evidence>
<dbReference type="Pfam" id="PF02485">
    <property type="entry name" value="Branch"/>
    <property type="match status" value="1"/>
</dbReference>
<proteinExistence type="predicted"/>
<dbReference type="InterPro" id="IPR003406">
    <property type="entry name" value="Glyco_trans_14"/>
</dbReference>
<keyword evidence="5" id="KW-0812">Transmembrane</keyword>
<keyword evidence="13" id="KW-0325">Glycoprotein</keyword>
<keyword evidence="4" id="KW-0808">Transferase</keyword>
<dbReference type="PANTHER" id="PTHR46025">
    <property type="entry name" value="XYLOSYLTRANSFERASE OXT"/>
    <property type="match status" value="1"/>
</dbReference>
<comment type="subcellular location">
    <subcellularLocation>
        <location evidence="2">Endoplasmic reticulum membrane</location>
        <topology evidence="2">Single-pass type II membrane protein</topology>
    </subcellularLocation>
    <subcellularLocation>
        <location evidence="1">Golgi apparatus membrane</location>
        <topology evidence="1">Single-pass type II membrane protein</topology>
    </subcellularLocation>
</comment>
<evidence type="ECO:0000256" key="6">
    <source>
        <dbReference type="ARBA" id="ARBA00022723"/>
    </source>
</evidence>
<dbReference type="PANTHER" id="PTHR46025:SF3">
    <property type="entry name" value="XYLOSYLTRANSFERASE OXT"/>
    <property type="match status" value="1"/>
</dbReference>
<keyword evidence="9" id="KW-1133">Transmembrane helix</keyword>
<evidence type="ECO:0000256" key="7">
    <source>
        <dbReference type="ARBA" id="ARBA00022824"/>
    </source>
</evidence>
<dbReference type="AlphaFoldDB" id="A0A1G9YH32"/>
<dbReference type="GO" id="GO:0046872">
    <property type="term" value="F:metal ion binding"/>
    <property type="evidence" value="ECO:0007669"/>
    <property type="project" value="UniProtKB-KW"/>
</dbReference>
<evidence type="ECO:0000256" key="1">
    <source>
        <dbReference type="ARBA" id="ARBA00004323"/>
    </source>
</evidence>
<name>A0A1G9YH32_9BACT</name>
<reference evidence="15 16" key="1">
    <citation type="submission" date="2016-10" db="EMBL/GenBank/DDBJ databases">
        <authorList>
            <person name="de Groot N.N."/>
        </authorList>
    </citation>
    <scope>NUCLEOTIDE SEQUENCE [LARGE SCALE GENOMIC DNA]</scope>
    <source>
        <strain evidence="15 16">DSM 21668</strain>
    </source>
</reference>
<evidence type="ECO:0000256" key="13">
    <source>
        <dbReference type="ARBA" id="ARBA00023180"/>
    </source>
</evidence>
<dbReference type="GO" id="GO:0050650">
    <property type="term" value="P:chondroitin sulfate proteoglycan biosynthetic process"/>
    <property type="evidence" value="ECO:0007669"/>
    <property type="project" value="TreeGrafter"/>
</dbReference>
<evidence type="ECO:0000256" key="11">
    <source>
        <dbReference type="ARBA" id="ARBA00023136"/>
    </source>
</evidence>
<dbReference type="GO" id="GO:0015012">
    <property type="term" value="P:heparan sulfate proteoglycan biosynthetic process"/>
    <property type="evidence" value="ECO:0007669"/>
    <property type="project" value="TreeGrafter"/>
</dbReference>
<dbReference type="InterPro" id="IPR043538">
    <property type="entry name" value="XYLT"/>
</dbReference>
<dbReference type="GO" id="GO:0016020">
    <property type="term" value="C:membrane"/>
    <property type="evidence" value="ECO:0007669"/>
    <property type="project" value="InterPro"/>
</dbReference>
<keyword evidence="7" id="KW-0256">Endoplasmic reticulum</keyword>
<keyword evidence="10" id="KW-0333">Golgi apparatus</keyword>
<evidence type="ECO:0000256" key="2">
    <source>
        <dbReference type="ARBA" id="ARBA00004648"/>
    </source>
</evidence>
<evidence type="ECO:0000256" key="3">
    <source>
        <dbReference type="ARBA" id="ARBA00022676"/>
    </source>
</evidence>